<dbReference type="AlphaFoldDB" id="A0AA41RRQ8"/>
<protein>
    <recommendedName>
        <fullName evidence="6">C2H2-type domain-containing protein</fullName>
    </recommendedName>
</protein>
<feature type="compositionally biased region" description="Low complexity" evidence="5">
    <location>
        <begin position="306"/>
        <end position="316"/>
    </location>
</feature>
<keyword evidence="8" id="KW-1185">Reference proteome</keyword>
<dbReference type="InterPro" id="IPR003604">
    <property type="entry name" value="Matrin/U1-like-C_Znf_C2H2"/>
</dbReference>
<accession>A0AA41RRQ8</accession>
<dbReference type="GO" id="GO:0008270">
    <property type="term" value="F:zinc ion binding"/>
    <property type="evidence" value="ECO:0007669"/>
    <property type="project" value="UniProtKB-KW"/>
</dbReference>
<feature type="compositionally biased region" description="Acidic residues" evidence="5">
    <location>
        <begin position="224"/>
        <end position="233"/>
    </location>
</feature>
<dbReference type="Gene3D" id="3.30.160.60">
    <property type="entry name" value="Classic Zinc Finger"/>
    <property type="match status" value="1"/>
</dbReference>
<evidence type="ECO:0000313" key="7">
    <source>
        <dbReference type="EMBL" id="MCL7022844.1"/>
    </source>
</evidence>
<evidence type="ECO:0000259" key="6">
    <source>
        <dbReference type="PROSITE" id="PS00028"/>
    </source>
</evidence>
<dbReference type="InterPro" id="IPR054076">
    <property type="entry name" value="ZUO1-like_ZHD"/>
</dbReference>
<evidence type="ECO:0000256" key="1">
    <source>
        <dbReference type="ARBA" id="ARBA00022723"/>
    </source>
</evidence>
<reference evidence="7" key="1">
    <citation type="submission" date="2022-03" db="EMBL/GenBank/DDBJ databases">
        <title>A functionally conserved STORR gene fusion in Papaver species that diverged 16.8 million years ago.</title>
        <authorList>
            <person name="Catania T."/>
        </authorList>
    </citation>
    <scope>NUCLEOTIDE SEQUENCE</scope>
    <source>
        <strain evidence="7">S-191538</strain>
    </source>
</reference>
<dbReference type="Pfam" id="PF12171">
    <property type="entry name" value="zf-C2H2_jaz"/>
    <property type="match status" value="1"/>
</dbReference>
<dbReference type="PROSITE" id="PS00028">
    <property type="entry name" value="ZINC_FINGER_C2H2_1"/>
    <property type="match status" value="1"/>
</dbReference>
<proteinExistence type="predicted"/>
<dbReference type="SUPFAM" id="SSF57667">
    <property type="entry name" value="beta-beta-alpha zinc fingers"/>
    <property type="match status" value="1"/>
</dbReference>
<dbReference type="SMART" id="SM00451">
    <property type="entry name" value="ZnF_U1"/>
    <property type="match status" value="1"/>
</dbReference>
<feature type="region of interest" description="Disordered" evidence="5">
    <location>
        <begin position="162"/>
        <end position="443"/>
    </location>
</feature>
<feature type="compositionally biased region" description="Acidic residues" evidence="5">
    <location>
        <begin position="241"/>
        <end position="258"/>
    </location>
</feature>
<feature type="coiled-coil region" evidence="4">
    <location>
        <begin position="81"/>
        <end position="118"/>
    </location>
</feature>
<gene>
    <name evidence="7" type="ORF">MKW94_003666</name>
</gene>
<dbReference type="PANTHER" id="PTHR45495:SF1">
    <property type="entry name" value="DNAJ PROTEIN JJJ1 HOMOLOG"/>
    <property type="match status" value="1"/>
</dbReference>
<keyword evidence="3" id="KW-0862">Zinc</keyword>
<evidence type="ECO:0000256" key="5">
    <source>
        <dbReference type="SAM" id="MobiDB-lite"/>
    </source>
</evidence>
<evidence type="ECO:0000256" key="4">
    <source>
        <dbReference type="SAM" id="Coils"/>
    </source>
</evidence>
<dbReference type="EMBL" id="JAJJMA010015646">
    <property type="protein sequence ID" value="MCL7022844.1"/>
    <property type="molecule type" value="Genomic_DNA"/>
</dbReference>
<feature type="compositionally biased region" description="Polar residues" evidence="5">
    <location>
        <begin position="364"/>
        <end position="375"/>
    </location>
</feature>
<dbReference type="InterPro" id="IPR036236">
    <property type="entry name" value="Znf_C2H2_sf"/>
</dbReference>
<dbReference type="Proteomes" id="UP001177140">
    <property type="component" value="Unassembled WGS sequence"/>
</dbReference>
<sequence length="443" mass="51140">MGNLNCDYTQVTAFYNYWSGFSSCMEFWWADEHDVELGYDRKSRRLYEEQNKKSRKKAKKEYNETVRGLAEFVKKRDKRVVEMKMKKALEEEKKKEELKEKKKELERQKLERARLYEEPDWAKVEEEDIGFEEVDDSDKKRDEIKELYCVICNKKFKSDKQWKNHEQSKKHKEKVAMFKEEMGSDDQSEEEVEEILNEVNEEKAPSVSGNDAVVDDLSEKFEDAFEFQEEEAEEVKKSSIEEEEDEVEDEEEEDEIDVSDVNHDNEADNSGSDEESILLKAMLSRQKNKKKTASKRETEMPPPSSETPDTTTTTDDGVSDFMVYDNVKKSARGNRRAKKDNGKKSNGVSQRSEMNEVTEEGNELDNSNAMGSSSDTIDEVGQKSRADPPPSGKNVKGHKKAVDKRGSGTEDMVSNSKKASKGRKQKNPSQTPCFPFHSFELKS</sequence>
<feature type="compositionally biased region" description="Acidic residues" evidence="5">
    <location>
        <begin position="183"/>
        <end position="196"/>
    </location>
</feature>
<feature type="domain" description="C2H2-type" evidence="6">
    <location>
        <begin position="149"/>
        <end position="171"/>
    </location>
</feature>
<dbReference type="PANTHER" id="PTHR45495">
    <property type="entry name" value="DNAJ PROTEIN JJJ1 HOMOLOG"/>
    <property type="match status" value="1"/>
</dbReference>
<comment type="caution">
    <text evidence="7">The sequence shown here is derived from an EMBL/GenBank/DDBJ whole genome shotgun (WGS) entry which is preliminary data.</text>
</comment>
<keyword evidence="2" id="KW-0863">Zinc-finger</keyword>
<keyword evidence="4" id="KW-0175">Coiled coil</keyword>
<organism evidence="7 8">
    <name type="scientific">Papaver nudicaule</name>
    <name type="common">Iceland poppy</name>
    <dbReference type="NCBI Taxonomy" id="74823"/>
    <lineage>
        <taxon>Eukaryota</taxon>
        <taxon>Viridiplantae</taxon>
        <taxon>Streptophyta</taxon>
        <taxon>Embryophyta</taxon>
        <taxon>Tracheophyta</taxon>
        <taxon>Spermatophyta</taxon>
        <taxon>Magnoliopsida</taxon>
        <taxon>Ranunculales</taxon>
        <taxon>Papaveraceae</taxon>
        <taxon>Papaveroideae</taxon>
        <taxon>Papaver</taxon>
    </lineage>
</organism>
<feature type="compositionally biased region" description="Basic residues" evidence="5">
    <location>
        <begin position="329"/>
        <end position="338"/>
    </location>
</feature>
<evidence type="ECO:0000313" key="8">
    <source>
        <dbReference type="Proteomes" id="UP001177140"/>
    </source>
</evidence>
<name>A0AA41RRQ8_PAPNU</name>
<dbReference type="GO" id="GO:0003676">
    <property type="term" value="F:nucleic acid binding"/>
    <property type="evidence" value="ECO:0007669"/>
    <property type="project" value="InterPro"/>
</dbReference>
<keyword evidence="1" id="KW-0479">Metal-binding</keyword>
<evidence type="ECO:0000256" key="3">
    <source>
        <dbReference type="ARBA" id="ARBA00022833"/>
    </source>
</evidence>
<dbReference type="Pfam" id="PF21884">
    <property type="entry name" value="ZUO1-like_ZHD"/>
    <property type="match status" value="1"/>
</dbReference>
<evidence type="ECO:0000256" key="2">
    <source>
        <dbReference type="ARBA" id="ARBA00022771"/>
    </source>
</evidence>
<dbReference type="InterPro" id="IPR013087">
    <property type="entry name" value="Znf_C2H2_type"/>
</dbReference>
<dbReference type="InterPro" id="IPR022755">
    <property type="entry name" value="Znf_C2H2_jaz"/>
</dbReference>
<dbReference type="InterPro" id="IPR044648">
    <property type="entry name" value="JJJ1_plant"/>
</dbReference>